<accession>A0A0R3T2I7</accession>
<dbReference type="OrthoDB" id="199771at2759"/>
<proteinExistence type="predicted"/>
<sequence>MLFLKPFKIRKHTSLRDTNKKKLIEQVIRDFAISSEDADIIFRDKVATEIKIHTNDRRDVMCYLFDEVPYVFVYEEQLYPTVFLLSSVSSSNIPVRYVGDTLIERIYNGSGALPWSAIAPDSLVSNSKTPQVFSLGAYSDLNSDIQVSKPLVVCVSDSNSKDCSVLHFAKDKLFELCPPHLLQSFKIGEKSKSSSTNPDQFQENSEQNEEGEVDDNKEELSCDDLLMYCFLYALCRLSESDLPLLVNVFYAKHMKSECPKGANLDIRKTSFKKVNVFLEKMNDEGFITIETIPKDIVRISSFNKRHPKLMELFAHFTDFDKLLIDAEDQNNPTAKIQQPVSVKVGNFYFGPPTFEEQRIITSKIAPLLTSAGYRVGQGIAQSELCRIARSYVDTNNLSCSEDRNLITVDKMLMRVSDAHLFREALGSTLSDPKFQITFSDLIKSLTKGLKVAYKATYPPESGLSPLCLTSNTLPKIKLYEATQNGKHVTRIGGLTNFGIDMKAFSRHIQTKLACSANLIEDPRSGNEMVVQAQGNHCIALSKLLTGK</sequence>
<evidence type="ECO:0000313" key="4">
    <source>
        <dbReference type="Proteomes" id="UP000278807"/>
    </source>
</evidence>
<reference evidence="5" key="1">
    <citation type="submission" date="2017-02" db="UniProtKB">
        <authorList>
            <consortium name="WormBaseParasite"/>
        </authorList>
    </citation>
    <scope>IDENTIFICATION</scope>
</reference>
<gene>
    <name evidence="3" type="ORF">HNAJ_LOCUS1156</name>
</gene>
<organism evidence="5">
    <name type="scientific">Rodentolepis nana</name>
    <name type="common">Dwarf tapeworm</name>
    <name type="synonym">Hymenolepis nana</name>
    <dbReference type="NCBI Taxonomy" id="102285"/>
    <lineage>
        <taxon>Eukaryota</taxon>
        <taxon>Metazoa</taxon>
        <taxon>Spiralia</taxon>
        <taxon>Lophotrochozoa</taxon>
        <taxon>Platyhelminthes</taxon>
        <taxon>Cestoda</taxon>
        <taxon>Eucestoda</taxon>
        <taxon>Cyclophyllidea</taxon>
        <taxon>Hymenolepididae</taxon>
        <taxon>Rodentolepis</taxon>
    </lineage>
</organism>
<name>A0A0R3T2I7_RODNA</name>
<dbReference type="InterPro" id="IPR036885">
    <property type="entry name" value="SWIB_MDM2_dom_sf"/>
</dbReference>
<dbReference type="PANTHER" id="PTHR12217:SF4">
    <property type="entry name" value="EUKARYOTIC TRANSLATION INITIATION FACTOR 2D"/>
    <property type="match status" value="1"/>
</dbReference>
<protein>
    <submittedName>
        <fullName evidence="5">SUI1 domain-containing protein</fullName>
    </submittedName>
</protein>
<feature type="compositionally biased region" description="Acidic residues" evidence="1">
    <location>
        <begin position="206"/>
        <end position="215"/>
    </location>
</feature>
<dbReference type="WBParaSite" id="HNAJ_0000115601-mRNA-1">
    <property type="protein sequence ID" value="HNAJ_0000115601-mRNA-1"/>
    <property type="gene ID" value="HNAJ_0000115601"/>
</dbReference>
<dbReference type="GO" id="GO:0003743">
    <property type="term" value="F:translation initiation factor activity"/>
    <property type="evidence" value="ECO:0007669"/>
    <property type="project" value="InterPro"/>
</dbReference>
<evidence type="ECO:0000313" key="5">
    <source>
        <dbReference type="WBParaSite" id="HNAJ_0000115601-mRNA-1"/>
    </source>
</evidence>
<dbReference type="EMBL" id="UZAE01000412">
    <property type="protein sequence ID" value="VDN97015.1"/>
    <property type="molecule type" value="Genomic_DNA"/>
</dbReference>
<reference evidence="3 4" key="2">
    <citation type="submission" date="2018-11" db="EMBL/GenBank/DDBJ databases">
        <authorList>
            <consortium name="Pathogen Informatics"/>
        </authorList>
    </citation>
    <scope>NUCLEOTIDE SEQUENCE [LARGE SCALE GENOMIC DNA]</scope>
</reference>
<dbReference type="Pfam" id="PF25304">
    <property type="entry name" value="WHD_eIF2D"/>
    <property type="match status" value="1"/>
</dbReference>
<dbReference type="InterPro" id="IPR001950">
    <property type="entry name" value="SUI1"/>
</dbReference>
<dbReference type="GO" id="GO:0001731">
    <property type="term" value="P:formation of translation preinitiation complex"/>
    <property type="evidence" value="ECO:0007669"/>
    <property type="project" value="InterPro"/>
</dbReference>
<dbReference type="AlphaFoldDB" id="A0A0R3T2I7"/>
<dbReference type="Pfam" id="PF17832">
    <property type="entry name" value="Pre-PUA"/>
    <property type="match status" value="1"/>
</dbReference>
<dbReference type="Proteomes" id="UP000278807">
    <property type="component" value="Unassembled WGS sequence"/>
</dbReference>
<dbReference type="SUPFAM" id="SSF47592">
    <property type="entry name" value="SWIB/MDM2 domain"/>
    <property type="match status" value="1"/>
</dbReference>
<dbReference type="InterPro" id="IPR036877">
    <property type="entry name" value="SUI1_dom_sf"/>
</dbReference>
<evidence type="ECO:0000256" key="1">
    <source>
        <dbReference type="SAM" id="MobiDB-lite"/>
    </source>
</evidence>
<feature type="compositionally biased region" description="Polar residues" evidence="1">
    <location>
        <begin position="193"/>
        <end position="205"/>
    </location>
</feature>
<dbReference type="STRING" id="102285.A0A0R3T2I7"/>
<dbReference type="PANTHER" id="PTHR12217">
    <property type="entry name" value="EUKARYOTIC TRANSLATION INITIATION FACTOR 2D"/>
    <property type="match status" value="1"/>
</dbReference>
<dbReference type="InterPro" id="IPR041366">
    <property type="entry name" value="Pre-PUA"/>
</dbReference>
<dbReference type="InterPro" id="IPR057429">
    <property type="entry name" value="WH_eIF2D"/>
</dbReference>
<dbReference type="SUPFAM" id="SSF55159">
    <property type="entry name" value="eIF1-like"/>
    <property type="match status" value="1"/>
</dbReference>
<dbReference type="InterPro" id="IPR039757">
    <property type="entry name" value="EIF2D"/>
</dbReference>
<evidence type="ECO:0000259" key="2">
    <source>
        <dbReference type="PROSITE" id="PS50296"/>
    </source>
</evidence>
<evidence type="ECO:0000313" key="3">
    <source>
        <dbReference type="EMBL" id="VDN97015.1"/>
    </source>
</evidence>
<feature type="region of interest" description="Disordered" evidence="1">
    <location>
        <begin position="189"/>
        <end position="215"/>
    </location>
</feature>
<keyword evidence="4" id="KW-1185">Reference proteome</keyword>
<dbReference type="Gene3D" id="3.30.780.10">
    <property type="entry name" value="SUI1-like domain"/>
    <property type="match status" value="1"/>
</dbReference>
<dbReference type="PROSITE" id="PS50296">
    <property type="entry name" value="SUI1"/>
    <property type="match status" value="1"/>
</dbReference>
<dbReference type="Pfam" id="PF01253">
    <property type="entry name" value="SUI1"/>
    <property type="match status" value="1"/>
</dbReference>
<dbReference type="Gene3D" id="3.10.400.20">
    <property type="match status" value="1"/>
</dbReference>
<feature type="domain" description="SUI1" evidence="2">
    <location>
        <begin position="485"/>
        <end position="545"/>
    </location>
</feature>